<gene>
    <name evidence="6" type="ORF">HNR73_001696</name>
</gene>
<dbReference type="EMBL" id="JACHGT010000003">
    <property type="protein sequence ID" value="MBB6033846.1"/>
    <property type="molecule type" value="Genomic_DNA"/>
</dbReference>
<evidence type="ECO:0000313" key="7">
    <source>
        <dbReference type="Proteomes" id="UP000548476"/>
    </source>
</evidence>
<dbReference type="Pfam" id="PF01547">
    <property type="entry name" value="SBP_bac_1"/>
    <property type="match status" value="1"/>
</dbReference>
<comment type="caution">
    <text evidence="6">The sequence shown here is derived from an EMBL/GenBank/DDBJ whole genome shotgun (WGS) entry which is preliminary data.</text>
</comment>
<dbReference type="InterPro" id="IPR006311">
    <property type="entry name" value="TAT_signal"/>
</dbReference>
<dbReference type="NCBIfam" id="TIGR03851">
    <property type="entry name" value="chitin_NgcE"/>
    <property type="match status" value="1"/>
</dbReference>
<evidence type="ECO:0000313" key="6">
    <source>
        <dbReference type="EMBL" id="MBB6033846.1"/>
    </source>
</evidence>
<dbReference type="SUPFAM" id="SSF53850">
    <property type="entry name" value="Periplasmic binding protein-like II"/>
    <property type="match status" value="1"/>
</dbReference>
<keyword evidence="4" id="KW-0732">Signal</keyword>
<dbReference type="Proteomes" id="UP000548476">
    <property type="component" value="Unassembled WGS sequence"/>
</dbReference>
<dbReference type="InterPro" id="IPR006059">
    <property type="entry name" value="SBP"/>
</dbReference>
<dbReference type="PROSITE" id="PS51257">
    <property type="entry name" value="PROKAR_LIPOPROTEIN"/>
    <property type="match status" value="1"/>
</dbReference>
<protein>
    <submittedName>
        <fullName evidence="6">N-acetylglucosamine transport system substrate-binding protein</fullName>
    </submittedName>
</protein>
<sequence length="477" mass="51615">MPPKPPSGSTRRQMLGRGAAVAAVAGPAAGWLSGCSPAEEEGSAPLPLSNNGGPSNPFNVDGTRALDVVIFDGGYSDRYAAEGHEVIYHNRYPEAPIEHIAVTQISEVLNPLLVAGRPPDVVNNSGAHQVPAERLFHDGALTDLTLLLDAPSFDDPDVKVRDTLRPGIVDDGSLGPSGQRRMHMLYYGYTAFGLWYDKALFDERQWKVPAGWGEFIDLCGTIRSQGVSPFVYQGQYPYYLLEPFMTLAVRHGGVDIAEAIDDLEPDAWNNDSVRAAAQALYDLGAAGYIHNKAASATHTEAQDLWNAGEAAFVPCGTWLENEQRDKTPPDFQMQIMAMPALEGSISPGTVCASGTEAFIVPALARNQAGGLEYLRMMLSKEGSKQFTSRVSSLTCVAGAEEGLDAPGVRSTNELLKSAGEDLYAFYFDKRYRTFADDVVGPAIRKLLVNSLKPDRFVADMQEATDRLRKSGAKQNLV</sequence>
<dbReference type="InterPro" id="IPR050490">
    <property type="entry name" value="Bact_solute-bd_prot1"/>
</dbReference>
<dbReference type="InterPro" id="IPR022386">
    <property type="entry name" value="Chitin_NgcE"/>
</dbReference>
<feature type="region of interest" description="Disordered" evidence="5">
    <location>
        <begin position="35"/>
        <end position="55"/>
    </location>
</feature>
<reference evidence="6 7" key="1">
    <citation type="submission" date="2020-08" db="EMBL/GenBank/DDBJ databases">
        <title>Genomic Encyclopedia of Type Strains, Phase IV (KMG-IV): sequencing the most valuable type-strain genomes for metagenomic binning, comparative biology and taxonomic classification.</title>
        <authorList>
            <person name="Goeker M."/>
        </authorList>
    </citation>
    <scope>NUCLEOTIDE SEQUENCE [LARGE SCALE GENOMIC DNA]</scope>
    <source>
        <strain evidence="6 7">YIM 65646</strain>
    </source>
</reference>
<comment type="similarity">
    <text evidence="2">Belongs to the bacterial solute-binding protein 1 family.</text>
</comment>
<accession>A0A841FC53</accession>
<dbReference type="Gene3D" id="3.40.190.10">
    <property type="entry name" value="Periplasmic binding protein-like II"/>
    <property type="match status" value="2"/>
</dbReference>
<dbReference type="PANTHER" id="PTHR43649">
    <property type="entry name" value="ARABINOSE-BINDING PROTEIN-RELATED"/>
    <property type="match status" value="1"/>
</dbReference>
<dbReference type="PANTHER" id="PTHR43649:SF31">
    <property type="entry name" value="SN-GLYCEROL-3-PHOSPHATE-BINDING PERIPLASMIC PROTEIN UGPB"/>
    <property type="match status" value="1"/>
</dbReference>
<dbReference type="GO" id="GO:0030313">
    <property type="term" value="C:cell envelope"/>
    <property type="evidence" value="ECO:0007669"/>
    <property type="project" value="UniProtKB-SubCell"/>
</dbReference>
<keyword evidence="3" id="KW-0813">Transport</keyword>
<proteinExistence type="inferred from homology"/>
<name>A0A841FC53_9ACTN</name>
<organism evidence="6 7">
    <name type="scientific">Phytomonospora endophytica</name>
    <dbReference type="NCBI Taxonomy" id="714109"/>
    <lineage>
        <taxon>Bacteria</taxon>
        <taxon>Bacillati</taxon>
        <taxon>Actinomycetota</taxon>
        <taxon>Actinomycetes</taxon>
        <taxon>Micromonosporales</taxon>
        <taxon>Micromonosporaceae</taxon>
        <taxon>Phytomonospora</taxon>
    </lineage>
</organism>
<comment type="subcellular location">
    <subcellularLocation>
        <location evidence="1">Cell envelope</location>
    </subcellularLocation>
</comment>
<evidence type="ECO:0000256" key="1">
    <source>
        <dbReference type="ARBA" id="ARBA00004196"/>
    </source>
</evidence>
<evidence type="ECO:0000256" key="5">
    <source>
        <dbReference type="SAM" id="MobiDB-lite"/>
    </source>
</evidence>
<evidence type="ECO:0000256" key="4">
    <source>
        <dbReference type="ARBA" id="ARBA00022729"/>
    </source>
</evidence>
<keyword evidence="7" id="KW-1185">Reference proteome</keyword>
<dbReference type="AlphaFoldDB" id="A0A841FC53"/>
<evidence type="ECO:0000256" key="2">
    <source>
        <dbReference type="ARBA" id="ARBA00008520"/>
    </source>
</evidence>
<dbReference type="RefSeq" id="WP_184786702.1">
    <property type="nucleotide sequence ID" value="NZ_BONT01000013.1"/>
</dbReference>
<evidence type="ECO:0000256" key="3">
    <source>
        <dbReference type="ARBA" id="ARBA00022448"/>
    </source>
</evidence>
<dbReference type="PROSITE" id="PS51318">
    <property type="entry name" value="TAT"/>
    <property type="match status" value="1"/>
</dbReference>